<organism evidence="1 2">
    <name type="scientific">Arthrobacter phage SilentRX</name>
    <dbReference type="NCBI Taxonomy" id="2836091"/>
    <lineage>
        <taxon>Viruses</taxon>
        <taxon>Duplodnaviria</taxon>
        <taxon>Heunggongvirae</taxon>
        <taxon>Uroviricota</taxon>
        <taxon>Caudoviricetes</taxon>
        <taxon>Silentrexvirus</taxon>
        <taxon>Silentrexvirus silentrx</taxon>
    </lineage>
</organism>
<dbReference type="EMBL" id="MW862992">
    <property type="protein sequence ID" value="QWY82836.1"/>
    <property type="molecule type" value="Genomic_DNA"/>
</dbReference>
<dbReference type="KEGG" id="vg:77932354"/>
<dbReference type="Proteomes" id="UP000693725">
    <property type="component" value="Segment"/>
</dbReference>
<keyword evidence="2" id="KW-1185">Reference proteome</keyword>
<dbReference type="RefSeq" id="YP_010656477.1">
    <property type="nucleotide sequence ID" value="NC_070838.1"/>
</dbReference>
<protein>
    <submittedName>
        <fullName evidence="1">Uncharacterized protein</fullName>
    </submittedName>
</protein>
<gene>
    <name evidence="1" type="primary">96</name>
    <name evidence="1" type="ORF">SEA_SILENTRX_96</name>
</gene>
<name>A0A8F3IL73_9CAUD</name>
<proteinExistence type="predicted"/>
<dbReference type="GeneID" id="77932354"/>
<reference evidence="1" key="1">
    <citation type="submission" date="2021-04" db="EMBL/GenBank/DDBJ databases">
        <authorList>
            <person name="Edwards E.G."/>
            <person name="Siddiqui F.A."/>
            <person name="Anastasi R.E."/>
            <person name="Conroy D.J."/>
            <person name="Gerton T.J."/>
            <person name="Laizure I.E."/>
            <person name="Reynolds J.D."/>
            <person name="Ulker M."/>
            <person name="Ouellette S.K."/>
            <person name="Duggan K.O."/>
            <person name="Johnson K.C."/>
            <person name="MacLea K.S."/>
            <person name="Garlena R.A."/>
            <person name="Russell D.A."/>
            <person name="Jacobs-Sera D."/>
            <person name="Hatfull G.F."/>
        </authorList>
    </citation>
    <scope>NUCLEOTIDE SEQUENCE</scope>
</reference>
<evidence type="ECO:0000313" key="2">
    <source>
        <dbReference type="Proteomes" id="UP000693725"/>
    </source>
</evidence>
<evidence type="ECO:0000313" key="1">
    <source>
        <dbReference type="EMBL" id="QWY82836.1"/>
    </source>
</evidence>
<sequence>MTVSWLDNDLVSAVKITEAPPNRSATGYGGRIPTRYMLRLGKRWHRVYMMQYGNAGTAYVRTKGGDKVLEVETEHRIDRHREGAGPDVALNTLKPGDRFRFHHDGVVCTLQVHSEGGFYRWRDYQGDHRLYAGTYAGTGKPAWPWVYPTEDPETVVRTANGEHCAEFEENGSCIHSDHTR</sequence>
<accession>A0A8F3IL73</accession>